<keyword evidence="2" id="KW-1185">Reference proteome</keyword>
<sequence length="58" mass="6512">AQLLAALGSEAARLSVVEEKMRRALALKNDMIDELKDELWRKECEILEARGILAGLEM</sequence>
<evidence type="ECO:0000313" key="2">
    <source>
        <dbReference type="Proteomes" id="UP000654075"/>
    </source>
</evidence>
<feature type="non-terminal residue" evidence="1">
    <location>
        <position position="58"/>
    </location>
</feature>
<protein>
    <submittedName>
        <fullName evidence="1">Uncharacterized protein</fullName>
    </submittedName>
</protein>
<accession>A0A813EMF7</accession>
<dbReference type="OrthoDB" id="423358at2759"/>
<comment type="caution">
    <text evidence="1">The sequence shown here is derived from an EMBL/GenBank/DDBJ whole genome shotgun (WGS) entry which is preliminary data.</text>
</comment>
<proteinExistence type="predicted"/>
<gene>
    <name evidence="1" type="ORF">PGLA1383_LOCUS20572</name>
</gene>
<reference evidence="1" key="1">
    <citation type="submission" date="2021-02" db="EMBL/GenBank/DDBJ databases">
        <authorList>
            <person name="Dougan E. K."/>
            <person name="Rhodes N."/>
            <person name="Thang M."/>
            <person name="Chan C."/>
        </authorList>
    </citation>
    <scope>NUCLEOTIDE SEQUENCE</scope>
</reference>
<dbReference type="Proteomes" id="UP000654075">
    <property type="component" value="Unassembled WGS sequence"/>
</dbReference>
<dbReference type="EMBL" id="CAJNNV010014156">
    <property type="protein sequence ID" value="CAE8602325.1"/>
    <property type="molecule type" value="Genomic_DNA"/>
</dbReference>
<evidence type="ECO:0000313" key="1">
    <source>
        <dbReference type="EMBL" id="CAE8602325.1"/>
    </source>
</evidence>
<dbReference type="AlphaFoldDB" id="A0A813EMF7"/>
<name>A0A813EMF7_POLGL</name>
<organism evidence="1 2">
    <name type="scientific">Polarella glacialis</name>
    <name type="common">Dinoflagellate</name>
    <dbReference type="NCBI Taxonomy" id="89957"/>
    <lineage>
        <taxon>Eukaryota</taxon>
        <taxon>Sar</taxon>
        <taxon>Alveolata</taxon>
        <taxon>Dinophyceae</taxon>
        <taxon>Suessiales</taxon>
        <taxon>Suessiaceae</taxon>
        <taxon>Polarella</taxon>
    </lineage>
</organism>